<dbReference type="Proteomes" id="UP001375240">
    <property type="component" value="Unassembled WGS sequence"/>
</dbReference>
<evidence type="ECO:0000256" key="3">
    <source>
        <dbReference type="ARBA" id="ARBA00022490"/>
    </source>
</evidence>
<keyword evidence="4 7" id="KW-0009">Actin-binding</keyword>
<proteinExistence type="inferred from homology"/>
<dbReference type="CDD" id="cd00148">
    <property type="entry name" value="PROF"/>
    <property type="match status" value="1"/>
</dbReference>
<dbReference type="SUPFAM" id="SSF55770">
    <property type="entry name" value="Profilin (actin-binding protein)"/>
    <property type="match status" value="1"/>
</dbReference>
<reference evidence="8 9" key="1">
    <citation type="submission" date="2019-10" db="EMBL/GenBank/DDBJ databases">
        <authorList>
            <person name="Palmer J.M."/>
        </authorList>
    </citation>
    <scope>NUCLEOTIDE SEQUENCE [LARGE SCALE GENOMIC DNA]</scope>
    <source>
        <strain evidence="8 9">TWF696</strain>
    </source>
</reference>
<evidence type="ECO:0000313" key="9">
    <source>
        <dbReference type="Proteomes" id="UP001375240"/>
    </source>
</evidence>
<keyword evidence="3" id="KW-0963">Cytoplasm</keyword>
<accession>A0AAV9ULD9</accession>
<dbReference type="PANTHER" id="PTHR11604:SF0">
    <property type="entry name" value="PROFILIN"/>
    <property type="match status" value="1"/>
</dbReference>
<dbReference type="InterPro" id="IPR027310">
    <property type="entry name" value="Profilin_CS"/>
</dbReference>
<dbReference type="GO" id="GO:0003785">
    <property type="term" value="F:actin monomer binding"/>
    <property type="evidence" value="ECO:0007669"/>
    <property type="project" value="TreeGrafter"/>
</dbReference>
<dbReference type="PRINTS" id="PR00392">
    <property type="entry name" value="PROFILIN"/>
</dbReference>
<evidence type="ECO:0000256" key="1">
    <source>
        <dbReference type="ARBA" id="ARBA00004245"/>
    </source>
</evidence>
<comment type="function">
    <text evidence="6">Binds to actin and affects the structure of the cytoskeleton. At high concentrations, profilin prevents the polymerization of actin, whereas it enhances it at low concentrations.</text>
</comment>
<name>A0AAV9ULD9_9PEZI</name>
<dbReference type="GO" id="GO:1903475">
    <property type="term" value="P:mitotic actomyosin contractile ring assembly"/>
    <property type="evidence" value="ECO:0007669"/>
    <property type="project" value="UniProtKB-ARBA"/>
</dbReference>
<dbReference type="AlphaFoldDB" id="A0AAV9ULD9"/>
<dbReference type="PANTHER" id="PTHR11604">
    <property type="entry name" value="PROFILIN"/>
    <property type="match status" value="1"/>
</dbReference>
<dbReference type="InterPro" id="IPR005455">
    <property type="entry name" value="PFN_euk"/>
</dbReference>
<evidence type="ECO:0000313" key="8">
    <source>
        <dbReference type="EMBL" id="KAK6341700.1"/>
    </source>
</evidence>
<dbReference type="InterPro" id="IPR036140">
    <property type="entry name" value="PFN_sf"/>
</dbReference>
<evidence type="ECO:0000256" key="7">
    <source>
        <dbReference type="RuleBase" id="RU003909"/>
    </source>
</evidence>
<evidence type="ECO:0000256" key="6">
    <source>
        <dbReference type="RuleBase" id="RU003908"/>
    </source>
</evidence>
<gene>
    <name evidence="8" type="primary">PFY1</name>
    <name evidence="8" type="ORF">TWF696_008768</name>
</gene>
<protein>
    <recommendedName>
        <fullName evidence="7">Profilin</fullName>
    </recommendedName>
</protein>
<keyword evidence="9" id="KW-1185">Reference proteome</keyword>
<evidence type="ECO:0000256" key="4">
    <source>
        <dbReference type="ARBA" id="ARBA00023203"/>
    </source>
</evidence>
<dbReference type="PRINTS" id="PR01640">
    <property type="entry name" value="PROFILINPLNT"/>
</dbReference>
<evidence type="ECO:0000256" key="2">
    <source>
        <dbReference type="ARBA" id="ARBA00010058"/>
    </source>
</evidence>
<dbReference type="InterPro" id="IPR048278">
    <property type="entry name" value="PFN"/>
</dbReference>
<keyword evidence="5 6" id="KW-0206">Cytoskeleton</keyword>
<comment type="subcellular location">
    <subcellularLocation>
        <location evidence="1">Cytoplasm</location>
        <location evidence="1">Cytoskeleton</location>
    </subcellularLocation>
</comment>
<dbReference type="GO" id="GO:0005938">
    <property type="term" value="C:cell cortex"/>
    <property type="evidence" value="ECO:0007669"/>
    <property type="project" value="TreeGrafter"/>
</dbReference>
<dbReference type="Gene3D" id="3.30.450.30">
    <property type="entry name" value="Dynein light chain 2a, cytoplasmic"/>
    <property type="match status" value="1"/>
</dbReference>
<organism evidence="8 9">
    <name type="scientific">Orbilia brochopaga</name>
    <dbReference type="NCBI Taxonomy" id="3140254"/>
    <lineage>
        <taxon>Eukaryota</taxon>
        <taxon>Fungi</taxon>
        <taxon>Dikarya</taxon>
        <taxon>Ascomycota</taxon>
        <taxon>Pezizomycotina</taxon>
        <taxon>Orbiliomycetes</taxon>
        <taxon>Orbiliales</taxon>
        <taxon>Orbiliaceae</taxon>
        <taxon>Orbilia</taxon>
    </lineage>
</organism>
<comment type="caution">
    <text evidence="8">The sequence shown here is derived from an EMBL/GenBank/DDBJ whole genome shotgun (WGS) entry which is preliminary data.</text>
</comment>
<dbReference type="SMART" id="SM00392">
    <property type="entry name" value="PROF"/>
    <property type="match status" value="1"/>
</dbReference>
<dbReference type="Pfam" id="PF00235">
    <property type="entry name" value="Profilin"/>
    <property type="match status" value="1"/>
</dbReference>
<dbReference type="FunFam" id="3.30.450.30:FF:000001">
    <property type="entry name" value="Profilin"/>
    <property type="match status" value="1"/>
</dbReference>
<dbReference type="GO" id="GO:0005856">
    <property type="term" value="C:cytoskeleton"/>
    <property type="evidence" value="ECO:0007669"/>
    <property type="project" value="UniProtKB-SubCell"/>
</dbReference>
<evidence type="ECO:0000256" key="5">
    <source>
        <dbReference type="ARBA" id="ARBA00023212"/>
    </source>
</evidence>
<comment type="subunit">
    <text evidence="6">Occurs in many kinds of cells as a complex with monomeric actin in a 1:1 ratio.</text>
</comment>
<dbReference type="EMBL" id="JAVHNQ010000007">
    <property type="protein sequence ID" value="KAK6341700.1"/>
    <property type="molecule type" value="Genomic_DNA"/>
</dbReference>
<sequence>MSWQAYIDTSLVGSGKIDKGAIFSAAGDSVWAASPDFAVTPDEIKYIVSQFAQTENSKLYQEGFHIAGTKYLCHLHTDRSIYGKKDKTGVAIVKTKQAIVIAHYPDGIQTAQATTVAESLADYLIKTGY</sequence>
<comment type="similarity">
    <text evidence="2 7">Belongs to the profilin family.</text>
</comment>
<dbReference type="PROSITE" id="PS00414">
    <property type="entry name" value="PROFILIN"/>
    <property type="match status" value="1"/>
</dbReference>